<accession>A0A2P4YES0</accession>
<reference evidence="1 2" key="1">
    <citation type="journal article" date="2017" name="Genome Biol. Evol.">
        <title>Phytophthora megakarya and P. palmivora, closely related causal agents of cacao black pod rot, underwent increases in genome sizes and gene numbers by different mechanisms.</title>
        <authorList>
            <person name="Ali S.S."/>
            <person name="Shao J."/>
            <person name="Lary D.J."/>
            <person name="Kronmiller B."/>
            <person name="Shen D."/>
            <person name="Strem M.D."/>
            <person name="Amoako-Attah I."/>
            <person name="Akrofi A.Y."/>
            <person name="Begoude B.A."/>
            <person name="Ten Hoopen G.M."/>
            <person name="Coulibaly K."/>
            <person name="Kebe B.I."/>
            <person name="Melnick R.L."/>
            <person name="Guiltinan M.J."/>
            <person name="Tyler B.M."/>
            <person name="Meinhardt L.W."/>
            <person name="Bailey B.A."/>
        </authorList>
    </citation>
    <scope>NUCLEOTIDE SEQUENCE [LARGE SCALE GENOMIC DNA]</scope>
    <source>
        <strain evidence="2">sbr112.9</strain>
    </source>
</reference>
<dbReference type="AlphaFoldDB" id="A0A2P4YES0"/>
<evidence type="ECO:0000313" key="2">
    <source>
        <dbReference type="Proteomes" id="UP000237271"/>
    </source>
</evidence>
<organism evidence="1 2">
    <name type="scientific">Phytophthora palmivora</name>
    <dbReference type="NCBI Taxonomy" id="4796"/>
    <lineage>
        <taxon>Eukaryota</taxon>
        <taxon>Sar</taxon>
        <taxon>Stramenopiles</taxon>
        <taxon>Oomycota</taxon>
        <taxon>Peronosporomycetes</taxon>
        <taxon>Peronosporales</taxon>
        <taxon>Peronosporaceae</taxon>
        <taxon>Phytophthora</taxon>
    </lineage>
</organism>
<proteinExistence type="predicted"/>
<gene>
    <name evidence="1" type="ORF">PHPALM_6451</name>
</gene>
<evidence type="ECO:0008006" key="3">
    <source>
        <dbReference type="Google" id="ProtNLM"/>
    </source>
</evidence>
<comment type="caution">
    <text evidence="1">The sequence shown here is derived from an EMBL/GenBank/DDBJ whole genome shotgun (WGS) entry which is preliminary data.</text>
</comment>
<dbReference type="Proteomes" id="UP000237271">
    <property type="component" value="Unassembled WGS sequence"/>
</dbReference>
<protein>
    <recommendedName>
        <fullName evidence="3">SWIM-type domain-containing protein</fullName>
    </recommendedName>
</protein>
<keyword evidence="2" id="KW-1185">Reference proteome</keyword>
<sequence length="209" mass="23791">MTDADNAQFNACSSQLPDSKILMSWFHIIAYNTPPGCATTNNPVEQYHRKRKLVKKSPKATPSEILQRLDKSRLVFIHMQAKFSSTPIVSELLKTLYKLAGQQLTCPYNFKLFSTSHETIFEKMNLLTAFIPMILNSIRCQNMPEEGWVVIARSKTCGCRFNRKFAMCIHVIQATRELGLPCPGMPDPTLTFVSNQNQRTTTVPRSYHC</sequence>
<name>A0A2P4YES0_9STRA</name>
<dbReference type="OrthoDB" id="129068at2759"/>
<dbReference type="EMBL" id="NCKW01003471">
    <property type="protein sequence ID" value="POM76317.1"/>
    <property type="molecule type" value="Genomic_DNA"/>
</dbReference>
<evidence type="ECO:0000313" key="1">
    <source>
        <dbReference type="EMBL" id="POM76317.1"/>
    </source>
</evidence>